<sequence>MKRGSSLRSRIETPECGMEIPRIPLNEKIKNLAIGWKGDANSVLGRKRPYTGRLFGQENYCKYNTWVLGVNPKANDIGAIVSDLDGSNEWSGMFIDILLKSSDGRIIYSLSSISINPEILLKLLDRSTL</sequence>
<proteinExistence type="predicted"/>
<keyword evidence="2" id="KW-1185">Reference proteome</keyword>
<evidence type="ECO:0000313" key="2">
    <source>
        <dbReference type="Proteomes" id="UP000887013"/>
    </source>
</evidence>
<comment type="caution">
    <text evidence="1">The sequence shown here is derived from an EMBL/GenBank/DDBJ whole genome shotgun (WGS) entry which is preliminary data.</text>
</comment>
<dbReference type="Proteomes" id="UP000887013">
    <property type="component" value="Unassembled WGS sequence"/>
</dbReference>
<organism evidence="1 2">
    <name type="scientific">Nephila pilipes</name>
    <name type="common">Giant wood spider</name>
    <name type="synonym">Nephila maculata</name>
    <dbReference type="NCBI Taxonomy" id="299642"/>
    <lineage>
        <taxon>Eukaryota</taxon>
        <taxon>Metazoa</taxon>
        <taxon>Ecdysozoa</taxon>
        <taxon>Arthropoda</taxon>
        <taxon>Chelicerata</taxon>
        <taxon>Arachnida</taxon>
        <taxon>Araneae</taxon>
        <taxon>Araneomorphae</taxon>
        <taxon>Entelegynae</taxon>
        <taxon>Araneoidea</taxon>
        <taxon>Nephilidae</taxon>
        <taxon>Nephila</taxon>
    </lineage>
</organism>
<dbReference type="AlphaFoldDB" id="A0A8X6P4V5"/>
<evidence type="ECO:0000313" key="1">
    <source>
        <dbReference type="EMBL" id="GFT49147.1"/>
    </source>
</evidence>
<dbReference type="EMBL" id="BMAW01016467">
    <property type="protein sequence ID" value="GFT49147.1"/>
    <property type="molecule type" value="Genomic_DNA"/>
</dbReference>
<reference evidence="1" key="1">
    <citation type="submission" date="2020-08" db="EMBL/GenBank/DDBJ databases">
        <title>Multicomponent nature underlies the extraordinary mechanical properties of spider dragline silk.</title>
        <authorList>
            <person name="Kono N."/>
            <person name="Nakamura H."/>
            <person name="Mori M."/>
            <person name="Yoshida Y."/>
            <person name="Ohtoshi R."/>
            <person name="Malay A.D."/>
            <person name="Moran D.A.P."/>
            <person name="Tomita M."/>
            <person name="Numata K."/>
            <person name="Arakawa K."/>
        </authorList>
    </citation>
    <scope>NUCLEOTIDE SEQUENCE</scope>
</reference>
<protein>
    <submittedName>
        <fullName evidence="1">Uncharacterized protein</fullName>
    </submittedName>
</protein>
<name>A0A8X6P4V5_NEPPI</name>
<accession>A0A8X6P4V5</accession>
<gene>
    <name evidence="1" type="ORF">NPIL_503841</name>
</gene>